<evidence type="ECO:0000256" key="3">
    <source>
        <dbReference type="ARBA" id="ARBA00022896"/>
    </source>
</evidence>
<dbReference type="InterPro" id="IPR050295">
    <property type="entry name" value="Plant_2OG-oxidoreductases"/>
</dbReference>
<dbReference type="GO" id="GO:0008168">
    <property type="term" value="F:methyltransferase activity"/>
    <property type="evidence" value="ECO:0007669"/>
    <property type="project" value="UniProtKB-KW"/>
</dbReference>
<dbReference type="Pfam" id="PF03171">
    <property type="entry name" value="2OG-FeII_Oxy"/>
    <property type="match status" value="1"/>
</dbReference>
<keyword evidence="2 5" id="KW-0479">Metal-binding</keyword>
<dbReference type="OMA" id="NTADTCH"/>
<name>A0A2P6R9X5_ROSCH</name>
<dbReference type="PROSITE" id="PS51471">
    <property type="entry name" value="FE2OG_OXY"/>
    <property type="match status" value="1"/>
</dbReference>
<evidence type="ECO:0000256" key="5">
    <source>
        <dbReference type="RuleBase" id="RU003682"/>
    </source>
</evidence>
<dbReference type="InterPro" id="IPR026992">
    <property type="entry name" value="DIOX_N"/>
</dbReference>
<dbReference type="AlphaFoldDB" id="A0A2P6R9X5"/>
<protein>
    <submittedName>
        <fullName evidence="7">Putative codeine 3-O-demethylase</fullName>
        <ecNumber evidence="7">1.14.11.32</ecNumber>
    </submittedName>
</protein>
<accession>A0A2P6R9X5</accession>
<dbReference type="FunFam" id="2.60.120.330:FF:000079">
    <property type="entry name" value="Protein SRG1"/>
    <property type="match status" value="1"/>
</dbReference>
<evidence type="ECO:0000259" key="6">
    <source>
        <dbReference type="PROSITE" id="PS51471"/>
    </source>
</evidence>
<keyword evidence="3" id="KW-0847">Vitamin C</keyword>
<keyword evidence="8" id="KW-1185">Reference proteome</keyword>
<proteinExistence type="inferred from homology"/>
<feature type="domain" description="Fe2OG dioxygenase" evidence="6">
    <location>
        <begin position="219"/>
        <end position="320"/>
    </location>
</feature>
<evidence type="ECO:0000256" key="4">
    <source>
        <dbReference type="ARBA" id="ARBA00023004"/>
    </source>
</evidence>
<dbReference type="InterPro" id="IPR005123">
    <property type="entry name" value="Oxoglu/Fe-dep_dioxygenase_dom"/>
</dbReference>
<keyword evidence="7" id="KW-0489">Methyltransferase</keyword>
<evidence type="ECO:0000256" key="2">
    <source>
        <dbReference type="ARBA" id="ARBA00022723"/>
    </source>
</evidence>
<dbReference type="OrthoDB" id="288590at2759"/>
<organism evidence="7 8">
    <name type="scientific">Rosa chinensis</name>
    <name type="common">China rose</name>
    <dbReference type="NCBI Taxonomy" id="74649"/>
    <lineage>
        <taxon>Eukaryota</taxon>
        <taxon>Viridiplantae</taxon>
        <taxon>Streptophyta</taxon>
        <taxon>Embryophyta</taxon>
        <taxon>Tracheophyta</taxon>
        <taxon>Spermatophyta</taxon>
        <taxon>Magnoliopsida</taxon>
        <taxon>eudicotyledons</taxon>
        <taxon>Gunneridae</taxon>
        <taxon>Pentapetalae</taxon>
        <taxon>rosids</taxon>
        <taxon>fabids</taxon>
        <taxon>Rosales</taxon>
        <taxon>Rosaceae</taxon>
        <taxon>Rosoideae</taxon>
        <taxon>Rosoideae incertae sedis</taxon>
        <taxon>Rosa</taxon>
    </lineage>
</organism>
<dbReference type="Pfam" id="PF14226">
    <property type="entry name" value="DIOX_N"/>
    <property type="match status" value="1"/>
</dbReference>
<dbReference type="GO" id="GO:0031418">
    <property type="term" value="F:L-ascorbic acid binding"/>
    <property type="evidence" value="ECO:0007669"/>
    <property type="project" value="UniProtKB-KW"/>
</dbReference>
<comment type="caution">
    <text evidence="7">The sequence shown here is derived from an EMBL/GenBank/DDBJ whole genome shotgun (WGS) entry which is preliminary data.</text>
</comment>
<dbReference type="GO" id="GO:0032259">
    <property type="term" value="P:methylation"/>
    <property type="evidence" value="ECO:0007669"/>
    <property type="project" value="UniProtKB-KW"/>
</dbReference>
<keyword evidence="7" id="KW-0808">Transferase</keyword>
<evidence type="ECO:0000313" key="8">
    <source>
        <dbReference type="Proteomes" id="UP000238479"/>
    </source>
</evidence>
<keyword evidence="5 7" id="KW-0560">Oxidoreductase</keyword>
<gene>
    <name evidence="7" type="ORF">RchiOBHm_Chr3g0466161</name>
</gene>
<comment type="similarity">
    <text evidence="1 5">Belongs to the iron/ascorbate-dependent oxidoreductase family.</text>
</comment>
<dbReference type="EC" id="1.14.11.32" evidence="7"/>
<reference evidence="7 8" key="1">
    <citation type="journal article" date="2018" name="Nat. Genet.">
        <title>The Rosa genome provides new insights in the design of modern roses.</title>
        <authorList>
            <person name="Bendahmane M."/>
        </authorList>
    </citation>
    <scope>NUCLEOTIDE SEQUENCE [LARGE SCALE GENOMIC DNA]</scope>
    <source>
        <strain evidence="8">cv. Old Blush</strain>
    </source>
</reference>
<dbReference type="Gene3D" id="2.60.120.330">
    <property type="entry name" value="B-lactam Antibiotic, Isopenicillin N Synthase, Chain"/>
    <property type="match status" value="1"/>
</dbReference>
<dbReference type="Proteomes" id="UP000238479">
    <property type="component" value="Chromosome 3"/>
</dbReference>
<dbReference type="Gramene" id="PRQ43226">
    <property type="protein sequence ID" value="PRQ43226"/>
    <property type="gene ID" value="RchiOBHm_Chr3g0466161"/>
</dbReference>
<dbReference type="GO" id="GO:0102805">
    <property type="term" value="F:codeine O-demethylase activity"/>
    <property type="evidence" value="ECO:0007669"/>
    <property type="project" value="UniProtKB-EC"/>
</dbReference>
<sequence length="374" mass="42690">MSLNTDVAFVQEDKDSGSFSQKPHRSSLRPVPNVQELVRNDPLQVPKRYIRNEEDMPKEADICHHLSSEIPIIDVSLLSKGDNEELRKLDLACKEWGFFVMINHGVETEVMQGIKDAADKFFELPIEEKNFIAVPSAQRQGYGFNQAISEEKILDWSDRILLGLYPYRHRKPEVWPPTPLKEAIEIYGSEVRHVAEELLRSLSLIMGMEKDVLLELHQELAQFLSVAYYPSCSMPDKVLGLTPHSDKASITILMQDDGLTGLQLKHEGKWVPVKPIPNSLVVNVGDAIEIWSNGMYKSIEHRVVTNESKARLSYASFFAPHEDAEIEPFDQMVLNSPESIQIYKKVKYGEYIKEGISKKKFYEKEQIEFAKIGS</sequence>
<evidence type="ECO:0000256" key="1">
    <source>
        <dbReference type="ARBA" id="ARBA00008056"/>
    </source>
</evidence>
<dbReference type="InterPro" id="IPR044861">
    <property type="entry name" value="IPNS-like_FE2OG_OXY"/>
</dbReference>
<keyword evidence="4 5" id="KW-0408">Iron</keyword>
<dbReference type="PANTHER" id="PTHR47991">
    <property type="entry name" value="OXOGLUTARATE/IRON-DEPENDENT DIOXYGENASE"/>
    <property type="match status" value="1"/>
</dbReference>
<dbReference type="SUPFAM" id="SSF51197">
    <property type="entry name" value="Clavaminate synthase-like"/>
    <property type="match status" value="1"/>
</dbReference>
<dbReference type="InterPro" id="IPR027443">
    <property type="entry name" value="IPNS-like_sf"/>
</dbReference>
<dbReference type="EMBL" id="PDCK01000041">
    <property type="protein sequence ID" value="PRQ43226.1"/>
    <property type="molecule type" value="Genomic_DNA"/>
</dbReference>
<evidence type="ECO:0000313" key="7">
    <source>
        <dbReference type="EMBL" id="PRQ43226.1"/>
    </source>
</evidence>
<dbReference type="GO" id="GO:0046872">
    <property type="term" value="F:metal ion binding"/>
    <property type="evidence" value="ECO:0007669"/>
    <property type="project" value="UniProtKB-KW"/>
</dbReference>